<dbReference type="EMBL" id="CM042052">
    <property type="protein sequence ID" value="KAI3718754.1"/>
    <property type="molecule type" value="Genomic_DNA"/>
</dbReference>
<reference evidence="2" key="1">
    <citation type="journal article" date="2022" name="Mol. Ecol. Resour.">
        <title>The genomes of chicory, endive, great burdock and yacon provide insights into Asteraceae palaeo-polyploidization history and plant inulin production.</title>
        <authorList>
            <person name="Fan W."/>
            <person name="Wang S."/>
            <person name="Wang H."/>
            <person name="Wang A."/>
            <person name="Jiang F."/>
            <person name="Liu H."/>
            <person name="Zhao H."/>
            <person name="Xu D."/>
            <person name="Zhang Y."/>
        </authorList>
    </citation>
    <scope>NUCLEOTIDE SEQUENCE [LARGE SCALE GENOMIC DNA]</scope>
    <source>
        <strain evidence="2">cv. Niubang</strain>
    </source>
</reference>
<reference evidence="1 2" key="2">
    <citation type="journal article" date="2022" name="Mol. Ecol. Resour.">
        <title>The genomes of chicory, endive, great burdock and yacon provide insights into Asteraceae paleo-polyploidization history and plant inulin production.</title>
        <authorList>
            <person name="Fan W."/>
            <person name="Wang S."/>
            <person name="Wang H."/>
            <person name="Wang A."/>
            <person name="Jiang F."/>
            <person name="Liu H."/>
            <person name="Zhao H."/>
            <person name="Xu D."/>
            <person name="Zhang Y."/>
        </authorList>
    </citation>
    <scope>NUCLEOTIDE SEQUENCE [LARGE SCALE GENOMIC DNA]</scope>
    <source>
        <strain evidence="2">cv. Niubang</strain>
    </source>
</reference>
<accession>A0ACB9B8D0</accession>
<organism evidence="1 2">
    <name type="scientific">Arctium lappa</name>
    <name type="common">Greater burdock</name>
    <name type="synonym">Lappa major</name>
    <dbReference type="NCBI Taxonomy" id="4217"/>
    <lineage>
        <taxon>Eukaryota</taxon>
        <taxon>Viridiplantae</taxon>
        <taxon>Streptophyta</taxon>
        <taxon>Embryophyta</taxon>
        <taxon>Tracheophyta</taxon>
        <taxon>Spermatophyta</taxon>
        <taxon>Magnoliopsida</taxon>
        <taxon>eudicotyledons</taxon>
        <taxon>Gunneridae</taxon>
        <taxon>Pentapetalae</taxon>
        <taxon>asterids</taxon>
        <taxon>campanulids</taxon>
        <taxon>Asterales</taxon>
        <taxon>Asteraceae</taxon>
        <taxon>Carduoideae</taxon>
        <taxon>Cardueae</taxon>
        <taxon>Arctiinae</taxon>
        <taxon>Arctium</taxon>
    </lineage>
</organism>
<sequence length="75" mass="8588">MSALGYTFVENHRINTANCNQRSRRLKLLDENILTRHKRRNGIGTRAEGSRVRRWTAAGDDVVSKIRNIIGCRHG</sequence>
<evidence type="ECO:0000313" key="2">
    <source>
        <dbReference type="Proteomes" id="UP001055879"/>
    </source>
</evidence>
<protein>
    <submittedName>
        <fullName evidence="1">Uncharacterized protein</fullName>
    </submittedName>
</protein>
<proteinExistence type="predicted"/>
<keyword evidence="2" id="KW-1185">Reference proteome</keyword>
<evidence type="ECO:0000313" key="1">
    <source>
        <dbReference type="EMBL" id="KAI3718754.1"/>
    </source>
</evidence>
<name>A0ACB9B8D0_ARCLA</name>
<comment type="caution">
    <text evidence="1">The sequence shown here is derived from an EMBL/GenBank/DDBJ whole genome shotgun (WGS) entry which is preliminary data.</text>
</comment>
<gene>
    <name evidence="1" type="ORF">L6452_19637</name>
</gene>
<dbReference type="Proteomes" id="UP001055879">
    <property type="component" value="Linkage Group LG06"/>
</dbReference>